<comment type="caution">
    <text evidence="1">The sequence shown here is derived from an EMBL/GenBank/DDBJ whole genome shotgun (WGS) entry which is preliminary data.</text>
</comment>
<dbReference type="AlphaFoldDB" id="A0A3D9DD84"/>
<evidence type="ECO:0000313" key="1">
    <source>
        <dbReference type="EMBL" id="REC75821.1"/>
    </source>
</evidence>
<proteinExistence type="predicted"/>
<dbReference type="Proteomes" id="UP000257030">
    <property type="component" value="Unassembled WGS sequence"/>
</dbReference>
<sequence>MDTINKIRPAALEEAFKLRPAQNIKEISLYESRMNNDVHHHSNQGYFVPGTVSTEVESRELEEIEQSKEYQEFDNSLQRIEVHQELKPMEVIQYEHTPSLKPIHKRSISTI</sequence>
<keyword evidence="2" id="KW-1185">Reference proteome</keyword>
<accession>A0A3D9DD84</accession>
<name>A0A3D9DD84_9FLAO</name>
<dbReference type="RefSeq" id="WP_116012834.1">
    <property type="nucleotide sequence ID" value="NZ_QNUH01000013.1"/>
</dbReference>
<evidence type="ECO:0000313" key="2">
    <source>
        <dbReference type="Proteomes" id="UP000257030"/>
    </source>
</evidence>
<organism evidence="1 2">
    <name type="scientific">Chryseobacterium elymi</name>
    <dbReference type="NCBI Taxonomy" id="395936"/>
    <lineage>
        <taxon>Bacteria</taxon>
        <taxon>Pseudomonadati</taxon>
        <taxon>Bacteroidota</taxon>
        <taxon>Flavobacteriia</taxon>
        <taxon>Flavobacteriales</taxon>
        <taxon>Weeksellaceae</taxon>
        <taxon>Chryseobacterium group</taxon>
        <taxon>Chryseobacterium</taxon>
    </lineage>
</organism>
<dbReference type="EMBL" id="QNUH01000013">
    <property type="protein sequence ID" value="REC75821.1"/>
    <property type="molecule type" value="Genomic_DNA"/>
</dbReference>
<reference evidence="1 2" key="1">
    <citation type="journal article" date="2010" name="Syst. Appl. Microbiol.">
        <title>Four new species of Chryseobacterium from the rhizosphere of coastal sand dune plants, Chryseobacterium elymi sp. nov., Chryseobacterium hagamense sp. nov., Chryseobacterium lathyri sp. nov. and Chryseobacterium rhizosphaerae sp. nov.</title>
        <authorList>
            <person name="Cho S.H."/>
            <person name="Lee K.S."/>
            <person name="Shin D.S."/>
            <person name="Han J.H."/>
            <person name="Park K.S."/>
            <person name="Lee C.H."/>
            <person name="Park K.H."/>
            <person name="Kim S.B."/>
        </authorList>
    </citation>
    <scope>NUCLEOTIDE SEQUENCE [LARGE SCALE GENOMIC DNA]</scope>
    <source>
        <strain evidence="1 2">KCTC 22547</strain>
    </source>
</reference>
<protein>
    <submittedName>
        <fullName evidence="1">Uncharacterized protein</fullName>
    </submittedName>
</protein>
<gene>
    <name evidence="1" type="ORF">DRF60_15025</name>
</gene>